<proteinExistence type="predicted"/>
<keyword evidence="2" id="KW-1185">Reference proteome</keyword>
<gene>
    <name evidence="1" type="ORF">EDC17_10661</name>
</gene>
<dbReference type="EMBL" id="SMBZ01000066">
    <property type="protein sequence ID" value="TCV06045.1"/>
    <property type="molecule type" value="Genomic_DNA"/>
</dbReference>
<protein>
    <submittedName>
        <fullName evidence="1">Uncharacterized protein</fullName>
    </submittedName>
</protein>
<dbReference type="AlphaFoldDB" id="A0A4R3VP98"/>
<feature type="non-terminal residue" evidence="1">
    <location>
        <position position="1"/>
    </location>
</feature>
<comment type="caution">
    <text evidence="1">The sequence shown here is derived from an EMBL/GenBank/DDBJ whole genome shotgun (WGS) entry which is preliminary data.</text>
</comment>
<evidence type="ECO:0000313" key="1">
    <source>
        <dbReference type="EMBL" id="TCV06045.1"/>
    </source>
</evidence>
<dbReference type="Proteomes" id="UP000295197">
    <property type="component" value="Unassembled WGS sequence"/>
</dbReference>
<organism evidence="1 2">
    <name type="scientific">Sphingobacterium alimentarium</name>
    <dbReference type="NCBI Taxonomy" id="797292"/>
    <lineage>
        <taxon>Bacteria</taxon>
        <taxon>Pseudomonadati</taxon>
        <taxon>Bacteroidota</taxon>
        <taxon>Sphingobacteriia</taxon>
        <taxon>Sphingobacteriales</taxon>
        <taxon>Sphingobacteriaceae</taxon>
        <taxon>Sphingobacterium</taxon>
    </lineage>
</organism>
<name>A0A4R3VP98_9SPHI</name>
<accession>A0A4R3VP98</accession>
<sequence>SIRSRLLIDKFMQANVEPKKRYLNMYLIGRIRLGDLRRLP</sequence>
<evidence type="ECO:0000313" key="2">
    <source>
        <dbReference type="Proteomes" id="UP000295197"/>
    </source>
</evidence>
<reference evidence="1 2" key="1">
    <citation type="submission" date="2019-03" db="EMBL/GenBank/DDBJ databases">
        <title>Genomic Encyclopedia of Type Strains, Phase IV (KMG-IV): sequencing the most valuable type-strain genomes for metagenomic binning, comparative biology and taxonomic classification.</title>
        <authorList>
            <person name="Goeker M."/>
        </authorList>
    </citation>
    <scope>NUCLEOTIDE SEQUENCE [LARGE SCALE GENOMIC DNA]</scope>
    <source>
        <strain evidence="1 2">DSM 22362</strain>
    </source>
</reference>